<sequence length="67" mass="6856">MSGASSLHAYGFPVVTSNVRVSGASDAKVTVSDKLHVWASGGSTTIYRGNPVVTSDISGGSSLRKED</sequence>
<protein>
    <submittedName>
        <fullName evidence="2">DUF2807 domain-containing protein</fullName>
    </submittedName>
</protein>
<evidence type="ECO:0000259" key="1">
    <source>
        <dbReference type="Pfam" id="PF10988"/>
    </source>
</evidence>
<organism evidence="2 3">
    <name type="scientific">Chryseosolibacter indicus</name>
    <dbReference type="NCBI Taxonomy" id="2782351"/>
    <lineage>
        <taxon>Bacteria</taxon>
        <taxon>Pseudomonadati</taxon>
        <taxon>Bacteroidota</taxon>
        <taxon>Cytophagia</taxon>
        <taxon>Cytophagales</taxon>
        <taxon>Chryseotaleaceae</taxon>
        <taxon>Chryseosolibacter</taxon>
    </lineage>
</organism>
<name>A0ABS5VTE7_9BACT</name>
<proteinExistence type="predicted"/>
<reference evidence="2 3" key="1">
    <citation type="submission" date="2021-05" db="EMBL/GenBank/DDBJ databases">
        <title>A Polyphasic approach of four new species of the genus Ohtaekwangia: Ohtaekwangia histidinii sp. nov., Ohtaekwangia cretensis sp. nov., Ohtaekwangia indiensis sp. nov., Ohtaekwangia reichenbachii sp. nov. from diverse environment.</title>
        <authorList>
            <person name="Octaviana S."/>
        </authorList>
    </citation>
    <scope>NUCLEOTIDE SEQUENCE [LARGE SCALE GENOMIC DNA]</scope>
    <source>
        <strain evidence="2 3">PWU20</strain>
    </source>
</reference>
<gene>
    <name evidence="2" type="ORF">KK060_12770</name>
</gene>
<dbReference type="Gene3D" id="2.160.20.120">
    <property type="match status" value="1"/>
</dbReference>
<dbReference type="EMBL" id="JAHESD010000026">
    <property type="protein sequence ID" value="MBT1704159.1"/>
    <property type="molecule type" value="Genomic_DNA"/>
</dbReference>
<dbReference type="InterPro" id="IPR021255">
    <property type="entry name" value="DUF2807"/>
</dbReference>
<feature type="domain" description="Putative auto-transporter adhesin head GIN" evidence="1">
    <location>
        <begin position="2"/>
        <end position="51"/>
    </location>
</feature>
<evidence type="ECO:0000313" key="3">
    <source>
        <dbReference type="Proteomes" id="UP000772618"/>
    </source>
</evidence>
<accession>A0ABS5VTE7</accession>
<dbReference type="Pfam" id="PF10988">
    <property type="entry name" value="DUF2807"/>
    <property type="match status" value="1"/>
</dbReference>
<keyword evidence="3" id="KW-1185">Reference proteome</keyword>
<dbReference type="Proteomes" id="UP000772618">
    <property type="component" value="Unassembled WGS sequence"/>
</dbReference>
<comment type="caution">
    <text evidence="2">The sequence shown here is derived from an EMBL/GenBank/DDBJ whole genome shotgun (WGS) entry which is preliminary data.</text>
</comment>
<evidence type="ECO:0000313" key="2">
    <source>
        <dbReference type="EMBL" id="MBT1704159.1"/>
    </source>
</evidence>